<dbReference type="RefSeq" id="XP_016582516.1">
    <property type="nucleotide sequence ID" value="XM_016727045.1"/>
</dbReference>
<dbReference type="KEGG" id="ssck:SPSK_00065"/>
<name>A0A0F2LTI9_SPOSC</name>
<sequence>MAPSEPSTSTNDAATTVPESSGRTLFKGRIQPPPRRTPYTAVTVQPVLPESKITATDLRAPKPEVVYVNSTDVCLPFLEPDRPGGQQSRDGRSA</sequence>
<dbReference type="Proteomes" id="UP000033710">
    <property type="component" value="Unassembled WGS sequence"/>
</dbReference>
<comment type="caution">
    <text evidence="2">The sequence shown here is derived from an EMBL/GenBank/DDBJ whole genome shotgun (WGS) entry which is preliminary data.</text>
</comment>
<evidence type="ECO:0000313" key="3">
    <source>
        <dbReference type="Proteomes" id="UP000033710"/>
    </source>
</evidence>
<protein>
    <submittedName>
        <fullName evidence="2">Uncharacterized protein</fullName>
    </submittedName>
</protein>
<dbReference type="AlphaFoldDB" id="A0A0F2LTI9"/>
<proteinExistence type="predicted"/>
<accession>A0A0F2LTI9</accession>
<reference evidence="2 3" key="1">
    <citation type="journal article" date="2014" name="BMC Genomics">
        <title>Comparative genomics of the major fungal agents of human and animal Sporotrichosis: Sporothrix schenckii and Sporothrix brasiliensis.</title>
        <authorList>
            <person name="Teixeira M.M."/>
            <person name="de Almeida L.G."/>
            <person name="Kubitschek-Barreira P."/>
            <person name="Alves F.L."/>
            <person name="Kioshima E.S."/>
            <person name="Abadio A.K."/>
            <person name="Fernandes L."/>
            <person name="Derengowski L.S."/>
            <person name="Ferreira K.S."/>
            <person name="Souza R.C."/>
            <person name="Ruiz J.C."/>
            <person name="de Andrade N.C."/>
            <person name="Paes H.C."/>
            <person name="Nicola A.M."/>
            <person name="Albuquerque P."/>
            <person name="Gerber A.L."/>
            <person name="Martins V.P."/>
            <person name="Peconick L.D."/>
            <person name="Neto A.V."/>
            <person name="Chaucanez C.B."/>
            <person name="Silva P.A."/>
            <person name="Cunha O.L."/>
            <person name="de Oliveira F.F."/>
            <person name="dos Santos T.C."/>
            <person name="Barros A.L."/>
            <person name="Soares M.A."/>
            <person name="de Oliveira L.M."/>
            <person name="Marini M.M."/>
            <person name="Villalobos-Duno H."/>
            <person name="Cunha M.M."/>
            <person name="de Hoog S."/>
            <person name="da Silveira J.F."/>
            <person name="Henrissat B."/>
            <person name="Nino-Vega G.A."/>
            <person name="Cisalpino P.S."/>
            <person name="Mora-Montes H.M."/>
            <person name="Almeida S.R."/>
            <person name="Stajich J.E."/>
            <person name="Lopes-Bezerra L.M."/>
            <person name="Vasconcelos A.T."/>
            <person name="Felipe M.S."/>
        </authorList>
    </citation>
    <scope>NUCLEOTIDE SEQUENCE [LARGE SCALE GENOMIC DNA]</scope>
    <source>
        <strain evidence="2 3">1099-18</strain>
    </source>
</reference>
<evidence type="ECO:0000313" key="2">
    <source>
        <dbReference type="EMBL" id="KJR79840.1"/>
    </source>
</evidence>
<reference evidence="2 3" key="2">
    <citation type="journal article" date="2015" name="Eukaryot. Cell">
        <title>Asexual propagation of a virulent clone complex in a human and feline outbreak of sporotrichosis.</title>
        <authorList>
            <person name="Teixeira Mde M."/>
            <person name="Rodrigues A.M."/>
            <person name="Tsui C.K."/>
            <person name="de Almeida L.G."/>
            <person name="Van Diepeningen A.D."/>
            <person name="van den Ende B.G."/>
            <person name="Fernandes G.F."/>
            <person name="Kano R."/>
            <person name="Hamelin R.C."/>
            <person name="Lopes-Bezerra L.M."/>
            <person name="Vasconcelos A.T."/>
            <person name="de Hoog S."/>
            <person name="de Camargo Z.P."/>
            <person name="Felipe M.S."/>
        </authorList>
    </citation>
    <scope>NUCLEOTIDE SEQUENCE [LARGE SCALE GENOMIC DNA]</scope>
    <source>
        <strain evidence="2 3">1099-18</strain>
    </source>
</reference>
<gene>
    <name evidence="2" type="ORF">SPSK_00065</name>
</gene>
<dbReference type="EMBL" id="AXCR01000014">
    <property type="protein sequence ID" value="KJR79840.1"/>
    <property type="molecule type" value="Genomic_DNA"/>
</dbReference>
<dbReference type="GeneID" id="27662322"/>
<dbReference type="VEuPathDB" id="FungiDB:SPSK_00065"/>
<organism evidence="2 3">
    <name type="scientific">Sporothrix schenckii 1099-18</name>
    <dbReference type="NCBI Taxonomy" id="1397361"/>
    <lineage>
        <taxon>Eukaryota</taxon>
        <taxon>Fungi</taxon>
        <taxon>Dikarya</taxon>
        <taxon>Ascomycota</taxon>
        <taxon>Pezizomycotina</taxon>
        <taxon>Sordariomycetes</taxon>
        <taxon>Sordariomycetidae</taxon>
        <taxon>Ophiostomatales</taxon>
        <taxon>Ophiostomataceae</taxon>
        <taxon>Sporothrix</taxon>
    </lineage>
</organism>
<evidence type="ECO:0000256" key="1">
    <source>
        <dbReference type="SAM" id="MobiDB-lite"/>
    </source>
</evidence>
<feature type="region of interest" description="Disordered" evidence="1">
    <location>
        <begin position="1"/>
        <end position="41"/>
    </location>
</feature>
<feature type="compositionally biased region" description="Polar residues" evidence="1">
    <location>
        <begin position="1"/>
        <end position="23"/>
    </location>
</feature>